<feature type="transmembrane region" description="Helical" evidence="1">
    <location>
        <begin position="163"/>
        <end position="187"/>
    </location>
</feature>
<evidence type="ECO:0000313" key="3">
    <source>
        <dbReference type="Proteomes" id="UP000694844"/>
    </source>
</evidence>
<feature type="chain" id="PRO_5034402766" evidence="2">
    <location>
        <begin position="26"/>
        <end position="220"/>
    </location>
</feature>
<dbReference type="KEGG" id="cvn:111100188"/>
<dbReference type="GeneID" id="111100188"/>
<dbReference type="OrthoDB" id="6141309at2759"/>
<dbReference type="AlphaFoldDB" id="A0A8B8A7V3"/>
<keyword evidence="3" id="KW-1185">Reference proteome</keyword>
<feature type="signal peptide" evidence="2">
    <location>
        <begin position="1"/>
        <end position="25"/>
    </location>
</feature>
<evidence type="ECO:0000313" key="4">
    <source>
        <dbReference type="RefSeq" id="XP_022287547.1"/>
    </source>
</evidence>
<proteinExistence type="predicted"/>
<reference evidence="4" key="1">
    <citation type="submission" date="2025-08" db="UniProtKB">
        <authorList>
            <consortium name="RefSeq"/>
        </authorList>
    </citation>
    <scope>IDENTIFICATION</scope>
    <source>
        <tissue evidence="4">Whole sample</tissue>
    </source>
</reference>
<organism evidence="3 4">
    <name type="scientific">Crassostrea virginica</name>
    <name type="common">Eastern oyster</name>
    <dbReference type="NCBI Taxonomy" id="6565"/>
    <lineage>
        <taxon>Eukaryota</taxon>
        <taxon>Metazoa</taxon>
        <taxon>Spiralia</taxon>
        <taxon>Lophotrochozoa</taxon>
        <taxon>Mollusca</taxon>
        <taxon>Bivalvia</taxon>
        <taxon>Autobranchia</taxon>
        <taxon>Pteriomorphia</taxon>
        <taxon>Ostreida</taxon>
        <taxon>Ostreoidea</taxon>
        <taxon>Ostreidae</taxon>
        <taxon>Crassostrea</taxon>
    </lineage>
</organism>
<protein>
    <submittedName>
        <fullName evidence="4">Uncharacterized protein LOC111100188</fullName>
    </submittedName>
</protein>
<gene>
    <name evidence="4" type="primary">LOC111100188</name>
</gene>
<keyword evidence="1" id="KW-1133">Transmembrane helix</keyword>
<accession>A0A8B8A7V3</accession>
<keyword evidence="1" id="KW-0812">Transmembrane</keyword>
<evidence type="ECO:0000256" key="2">
    <source>
        <dbReference type="SAM" id="SignalP"/>
    </source>
</evidence>
<keyword evidence="2" id="KW-0732">Signal</keyword>
<dbReference type="RefSeq" id="XP_022287547.1">
    <property type="nucleotide sequence ID" value="XM_022431839.1"/>
</dbReference>
<sequence>MRGTMHATLSTLVCAISFISPEVFGSSWKDVFSDNQRWVGSYYYKTEKITCSLSIYHINKEGIGTVYAGFSDPDTSLELEGGHLLNAPNFTIQFTKSIVYEATSNRITPGGEFEITGQLLQTSTGWEYQANVTKPEVNHFSGLVLRTLTVTHTPPEKDRSLQIGLTVGLSLLFALLGFGIMVGLVVWGVRKGYIRHVATSYKNFKNSTPKYNVKEGDVHM</sequence>
<evidence type="ECO:0000256" key="1">
    <source>
        <dbReference type="SAM" id="Phobius"/>
    </source>
</evidence>
<name>A0A8B8A7V3_CRAVI</name>
<keyword evidence="1" id="KW-0472">Membrane</keyword>
<dbReference type="Proteomes" id="UP000694844">
    <property type="component" value="Chromosome 6"/>
</dbReference>